<dbReference type="PANTHER" id="PTHR35007">
    <property type="entry name" value="INTEGRAL MEMBRANE PROTEIN-RELATED"/>
    <property type="match status" value="1"/>
</dbReference>
<organism evidence="8">
    <name type="scientific">freshwater metagenome</name>
    <dbReference type="NCBI Taxonomy" id="449393"/>
    <lineage>
        <taxon>unclassified sequences</taxon>
        <taxon>metagenomes</taxon>
        <taxon>ecological metagenomes</taxon>
    </lineage>
</organism>
<evidence type="ECO:0000313" key="8">
    <source>
        <dbReference type="EMBL" id="CAB4341950.1"/>
    </source>
</evidence>
<keyword evidence="2" id="KW-1003">Cell membrane</keyword>
<evidence type="ECO:0000256" key="3">
    <source>
        <dbReference type="ARBA" id="ARBA00022692"/>
    </source>
</evidence>
<feature type="transmembrane region" description="Helical" evidence="6">
    <location>
        <begin position="6"/>
        <end position="24"/>
    </location>
</feature>
<feature type="domain" description="Type II secretion system protein GspF" evidence="7">
    <location>
        <begin position="160"/>
        <end position="283"/>
    </location>
</feature>
<comment type="subcellular location">
    <subcellularLocation>
        <location evidence="1">Cell membrane</location>
        <topology evidence="1">Multi-pass membrane protein</topology>
    </subcellularLocation>
</comment>
<keyword evidence="3 6" id="KW-0812">Transmembrane</keyword>
<evidence type="ECO:0000256" key="4">
    <source>
        <dbReference type="ARBA" id="ARBA00022989"/>
    </source>
</evidence>
<gene>
    <name evidence="8" type="ORF">UFOPK3770_01037</name>
</gene>
<dbReference type="Pfam" id="PF00482">
    <property type="entry name" value="T2SSF"/>
    <property type="match status" value="1"/>
</dbReference>
<dbReference type="EMBL" id="CAESAJ010000128">
    <property type="protein sequence ID" value="CAB4341950.1"/>
    <property type="molecule type" value="Genomic_DNA"/>
</dbReference>
<dbReference type="GO" id="GO:0005886">
    <property type="term" value="C:plasma membrane"/>
    <property type="evidence" value="ECO:0007669"/>
    <property type="project" value="UniProtKB-SubCell"/>
</dbReference>
<evidence type="ECO:0000256" key="6">
    <source>
        <dbReference type="SAM" id="Phobius"/>
    </source>
</evidence>
<protein>
    <submittedName>
        <fullName evidence="8">Unannotated protein</fullName>
    </submittedName>
</protein>
<sequence>MNLIATMCALAMCAGFALLTSWLITKRRRMWRQIVPFVVSPGAQGDTGLLVSLLSRPEILRRLEAPWCSDSKVNQLLGQAQSPMTLQQFRLRQASFTLFTGVGTSTILLWDLAHSGHVQLPLLVVLSGLTCATGMLCVQALKHVVSRRALAIEFELPHTLELLAFTMSAGEPLLASIYRVAQNATGVLQQQLLHTLRVIALGKTLAQGLDHLSGSTSSVALERAIRAIQVAIERGTPLAEVLRAQAHDSREHHKRRMIELAAKKETTMMIPVVFLVLPLIVAVAIYPGLIALNLI</sequence>
<keyword evidence="4 6" id="KW-1133">Transmembrane helix</keyword>
<name>A0A6J5ZN06_9ZZZZ</name>
<feature type="transmembrane region" description="Helical" evidence="6">
    <location>
        <begin position="272"/>
        <end position="292"/>
    </location>
</feature>
<evidence type="ECO:0000259" key="7">
    <source>
        <dbReference type="Pfam" id="PF00482"/>
    </source>
</evidence>
<evidence type="ECO:0000256" key="2">
    <source>
        <dbReference type="ARBA" id="ARBA00022475"/>
    </source>
</evidence>
<evidence type="ECO:0000256" key="1">
    <source>
        <dbReference type="ARBA" id="ARBA00004651"/>
    </source>
</evidence>
<feature type="transmembrane region" description="Helical" evidence="6">
    <location>
        <begin position="94"/>
        <end position="113"/>
    </location>
</feature>
<keyword evidence="5 6" id="KW-0472">Membrane</keyword>
<accession>A0A6J5ZN06</accession>
<proteinExistence type="predicted"/>
<dbReference type="AlphaFoldDB" id="A0A6J5ZN06"/>
<feature type="transmembrane region" description="Helical" evidence="6">
    <location>
        <begin position="119"/>
        <end position="138"/>
    </location>
</feature>
<evidence type="ECO:0000256" key="5">
    <source>
        <dbReference type="ARBA" id="ARBA00023136"/>
    </source>
</evidence>
<dbReference type="InterPro" id="IPR018076">
    <property type="entry name" value="T2SS_GspF_dom"/>
</dbReference>
<reference evidence="8" key="1">
    <citation type="submission" date="2020-05" db="EMBL/GenBank/DDBJ databases">
        <authorList>
            <person name="Chiriac C."/>
            <person name="Salcher M."/>
            <person name="Ghai R."/>
            <person name="Kavagutti S V."/>
        </authorList>
    </citation>
    <scope>NUCLEOTIDE SEQUENCE</scope>
</reference>
<dbReference type="PANTHER" id="PTHR35007:SF2">
    <property type="entry name" value="PILUS ASSEMBLE PROTEIN"/>
    <property type="match status" value="1"/>
</dbReference>